<dbReference type="STRING" id="388413.ALPR1_04638"/>
<reference evidence="17 18" key="1">
    <citation type="journal article" date="2011" name="J. Bacteriol.">
        <title>Complete genome sequence of Algoriphagus sp. PR1, bacterial prey of a colony-forming choanoflagellate.</title>
        <authorList>
            <person name="Alegado R.A."/>
            <person name="Ferriera S."/>
            <person name="Nusbaum C."/>
            <person name="Young S.K."/>
            <person name="Zeng Q."/>
            <person name="Imamovic A."/>
            <person name="Fairclough S.R."/>
            <person name="King N."/>
        </authorList>
    </citation>
    <scope>NUCLEOTIDE SEQUENCE [LARGE SCALE GENOMIC DNA]</scope>
    <source>
        <strain evidence="17 18">PR1</strain>
    </source>
</reference>
<keyword evidence="10 15" id="KW-0660">Purine salvage</keyword>
<dbReference type="GO" id="GO:0032264">
    <property type="term" value="P:IMP salvage"/>
    <property type="evidence" value="ECO:0007669"/>
    <property type="project" value="UniProtKB-UniPathway"/>
</dbReference>
<comment type="cofactor">
    <cofactor evidence="1 15">
        <name>Mg(2+)</name>
        <dbReference type="ChEBI" id="CHEBI:18420"/>
    </cofactor>
</comment>
<evidence type="ECO:0000256" key="6">
    <source>
        <dbReference type="ARBA" id="ARBA00022490"/>
    </source>
</evidence>
<comment type="catalytic activity">
    <reaction evidence="13">
        <text>GMP + diphosphate = guanine + 5-phospho-alpha-D-ribose 1-diphosphate</text>
        <dbReference type="Rhea" id="RHEA:25424"/>
        <dbReference type="ChEBI" id="CHEBI:16235"/>
        <dbReference type="ChEBI" id="CHEBI:33019"/>
        <dbReference type="ChEBI" id="CHEBI:58017"/>
        <dbReference type="ChEBI" id="CHEBI:58115"/>
        <dbReference type="EC" id="2.4.2.8"/>
    </reaction>
    <physiologicalReaction direction="right-to-left" evidence="13">
        <dbReference type="Rhea" id="RHEA:25426"/>
    </physiologicalReaction>
</comment>
<dbReference type="HOGENOM" id="CLU_073615_0_2_10"/>
<evidence type="ECO:0000256" key="13">
    <source>
        <dbReference type="ARBA" id="ARBA00048811"/>
    </source>
</evidence>
<evidence type="ECO:0000256" key="11">
    <source>
        <dbReference type="ARBA" id="ARBA00022741"/>
    </source>
</evidence>
<dbReference type="InterPro" id="IPR029057">
    <property type="entry name" value="PRTase-like"/>
</dbReference>
<dbReference type="SUPFAM" id="SSF53271">
    <property type="entry name" value="PRTase-like"/>
    <property type="match status" value="1"/>
</dbReference>
<dbReference type="GO" id="GO:0032263">
    <property type="term" value="P:GMP salvage"/>
    <property type="evidence" value="ECO:0007669"/>
    <property type="project" value="TreeGrafter"/>
</dbReference>
<dbReference type="PANTHER" id="PTHR43340:SF1">
    <property type="entry name" value="HYPOXANTHINE PHOSPHORIBOSYLTRANSFERASE"/>
    <property type="match status" value="1"/>
</dbReference>
<keyword evidence="7 15" id="KW-0328">Glycosyltransferase</keyword>
<keyword evidence="8 15" id="KW-0808">Transferase</keyword>
<comment type="subcellular location">
    <subcellularLocation>
        <location evidence="2 15">Cytoplasm</location>
    </subcellularLocation>
</comment>
<comment type="caution">
    <text evidence="17">The sequence shown here is derived from an EMBL/GenBank/DDBJ whole genome shotgun (WGS) entry which is preliminary data.</text>
</comment>
<comment type="similarity">
    <text evidence="4 15">Belongs to the purine/pyrimidine phosphoribosyltransferase family.</text>
</comment>
<dbReference type="GO" id="GO:0006166">
    <property type="term" value="P:purine ribonucleoside salvage"/>
    <property type="evidence" value="ECO:0007669"/>
    <property type="project" value="UniProtKB-KW"/>
</dbReference>
<dbReference type="Proteomes" id="UP000003919">
    <property type="component" value="Chromosome"/>
</dbReference>
<dbReference type="GO" id="GO:0000166">
    <property type="term" value="F:nucleotide binding"/>
    <property type="evidence" value="ECO:0007669"/>
    <property type="project" value="UniProtKB-KW"/>
</dbReference>
<dbReference type="GO" id="GO:0052657">
    <property type="term" value="F:guanine phosphoribosyltransferase activity"/>
    <property type="evidence" value="ECO:0007669"/>
    <property type="project" value="RHEA"/>
</dbReference>
<dbReference type="EMBL" id="AAXU02000001">
    <property type="protein sequence ID" value="EAZ79500.1"/>
    <property type="molecule type" value="Genomic_DNA"/>
</dbReference>
<evidence type="ECO:0000313" key="17">
    <source>
        <dbReference type="EMBL" id="EAZ79500.1"/>
    </source>
</evidence>
<dbReference type="UniPathway" id="UPA00591">
    <property type="reaction ID" value="UER00648"/>
</dbReference>
<organism evidence="17 18">
    <name type="scientific">Algoriphagus machipongonensis</name>
    <dbReference type="NCBI Taxonomy" id="388413"/>
    <lineage>
        <taxon>Bacteria</taxon>
        <taxon>Pseudomonadati</taxon>
        <taxon>Bacteroidota</taxon>
        <taxon>Cytophagia</taxon>
        <taxon>Cytophagales</taxon>
        <taxon>Cyclobacteriaceae</taxon>
        <taxon>Algoriphagus</taxon>
    </lineage>
</organism>
<dbReference type="GO" id="GO:0005829">
    <property type="term" value="C:cytosol"/>
    <property type="evidence" value="ECO:0007669"/>
    <property type="project" value="TreeGrafter"/>
</dbReference>
<evidence type="ECO:0000256" key="15">
    <source>
        <dbReference type="RuleBase" id="RU364099"/>
    </source>
</evidence>
<comment type="catalytic activity">
    <reaction evidence="14">
        <text>IMP + diphosphate = hypoxanthine + 5-phospho-alpha-D-ribose 1-diphosphate</text>
        <dbReference type="Rhea" id="RHEA:17973"/>
        <dbReference type="ChEBI" id="CHEBI:17368"/>
        <dbReference type="ChEBI" id="CHEBI:33019"/>
        <dbReference type="ChEBI" id="CHEBI:58017"/>
        <dbReference type="ChEBI" id="CHEBI:58053"/>
        <dbReference type="EC" id="2.4.2.8"/>
    </reaction>
    <physiologicalReaction direction="right-to-left" evidence="14">
        <dbReference type="Rhea" id="RHEA:17975"/>
    </physiologicalReaction>
</comment>
<comment type="pathway">
    <text evidence="3 15">Purine metabolism; IMP biosynthesis via salvage pathway; IMP from hypoxanthine: step 1/1.</text>
</comment>
<sequence length="178" mass="20069">MSVQLKDKNFKPFINRKQIQERISQIGAEISQKYKGEDLLLIGVLNGSFIFMADLCRAIDLPLECSFVKISSYQGTESTGKVKTLIGLGENLTGKNILIVEDIVDTGISMNHMLEQISDYNPANISIVTLLYKPEAFQFNYAIDYVCFEIPNKFVVGYGLDYDSLGRNLPEIYQHDTP</sequence>
<dbReference type="Gene3D" id="3.40.50.2020">
    <property type="match status" value="1"/>
</dbReference>
<dbReference type="GO" id="GO:0006178">
    <property type="term" value="P:guanine salvage"/>
    <property type="evidence" value="ECO:0007669"/>
    <property type="project" value="TreeGrafter"/>
</dbReference>
<evidence type="ECO:0000256" key="12">
    <source>
        <dbReference type="ARBA" id="ARBA00022842"/>
    </source>
</evidence>
<name>A3I296_9BACT</name>
<accession>A3I296</accession>
<dbReference type="PANTHER" id="PTHR43340">
    <property type="entry name" value="HYPOXANTHINE-GUANINE PHOSPHORIBOSYLTRANSFERASE"/>
    <property type="match status" value="1"/>
</dbReference>
<dbReference type="Pfam" id="PF00156">
    <property type="entry name" value="Pribosyltran"/>
    <property type="match status" value="1"/>
</dbReference>
<keyword evidence="9 15" id="KW-0479">Metal-binding</keyword>
<evidence type="ECO:0000259" key="16">
    <source>
        <dbReference type="Pfam" id="PF00156"/>
    </source>
</evidence>
<dbReference type="CDD" id="cd06223">
    <property type="entry name" value="PRTases_typeI"/>
    <property type="match status" value="1"/>
</dbReference>
<evidence type="ECO:0000256" key="8">
    <source>
        <dbReference type="ARBA" id="ARBA00022679"/>
    </source>
</evidence>
<keyword evidence="6 15" id="KW-0963">Cytoplasm</keyword>
<evidence type="ECO:0000256" key="7">
    <source>
        <dbReference type="ARBA" id="ARBA00022676"/>
    </source>
</evidence>
<evidence type="ECO:0000256" key="9">
    <source>
        <dbReference type="ARBA" id="ARBA00022723"/>
    </source>
</evidence>
<dbReference type="GO" id="GO:0004422">
    <property type="term" value="F:hypoxanthine phosphoribosyltransferase activity"/>
    <property type="evidence" value="ECO:0007669"/>
    <property type="project" value="InterPro"/>
</dbReference>
<evidence type="ECO:0000256" key="3">
    <source>
        <dbReference type="ARBA" id="ARBA00004669"/>
    </source>
</evidence>
<evidence type="ECO:0000256" key="14">
    <source>
        <dbReference type="ARBA" id="ARBA00049402"/>
    </source>
</evidence>
<dbReference type="RefSeq" id="WP_008198720.1">
    <property type="nucleotide sequence ID" value="NZ_CM001023.1"/>
</dbReference>
<dbReference type="OrthoDB" id="9802824at2"/>
<dbReference type="EC" id="2.4.2.8" evidence="5 15"/>
<feature type="domain" description="Phosphoribosyltransferase" evidence="16">
    <location>
        <begin position="17"/>
        <end position="162"/>
    </location>
</feature>
<dbReference type="InterPro" id="IPR005904">
    <property type="entry name" value="Hxn_phspho_trans"/>
</dbReference>
<proteinExistence type="inferred from homology"/>
<dbReference type="InterPro" id="IPR000836">
    <property type="entry name" value="PRTase_dom"/>
</dbReference>
<dbReference type="GO" id="GO:0046100">
    <property type="term" value="P:hypoxanthine metabolic process"/>
    <property type="evidence" value="ECO:0007669"/>
    <property type="project" value="TreeGrafter"/>
</dbReference>
<keyword evidence="12 15" id="KW-0460">Magnesium</keyword>
<dbReference type="eggNOG" id="COG0634">
    <property type="taxonomic scope" value="Bacteria"/>
</dbReference>
<evidence type="ECO:0000256" key="10">
    <source>
        <dbReference type="ARBA" id="ARBA00022726"/>
    </source>
</evidence>
<keyword evidence="11 15" id="KW-0547">Nucleotide-binding</keyword>
<evidence type="ECO:0000313" key="18">
    <source>
        <dbReference type="Proteomes" id="UP000003919"/>
    </source>
</evidence>
<dbReference type="AlphaFoldDB" id="A3I296"/>
<dbReference type="GO" id="GO:0000287">
    <property type="term" value="F:magnesium ion binding"/>
    <property type="evidence" value="ECO:0007669"/>
    <property type="project" value="TreeGrafter"/>
</dbReference>
<dbReference type="NCBIfam" id="TIGR01203">
    <property type="entry name" value="HGPRTase"/>
    <property type="match status" value="1"/>
</dbReference>
<gene>
    <name evidence="17" type="ORF">ALPR1_04638</name>
</gene>
<evidence type="ECO:0000256" key="4">
    <source>
        <dbReference type="ARBA" id="ARBA00008391"/>
    </source>
</evidence>
<evidence type="ECO:0000256" key="2">
    <source>
        <dbReference type="ARBA" id="ARBA00004496"/>
    </source>
</evidence>
<protein>
    <recommendedName>
        <fullName evidence="5 15">Hypoxanthine phosphoribosyltransferase</fullName>
        <ecNumber evidence="5 15">2.4.2.8</ecNumber>
    </recommendedName>
</protein>
<keyword evidence="18" id="KW-1185">Reference proteome</keyword>
<evidence type="ECO:0000256" key="5">
    <source>
        <dbReference type="ARBA" id="ARBA00011895"/>
    </source>
</evidence>
<evidence type="ECO:0000256" key="1">
    <source>
        <dbReference type="ARBA" id="ARBA00001946"/>
    </source>
</evidence>
<dbReference type="InterPro" id="IPR050408">
    <property type="entry name" value="HGPRT"/>
</dbReference>
<dbReference type="EMBL" id="CM001023">
    <property type="protein sequence ID" value="EAZ79500.1"/>
    <property type="molecule type" value="Genomic_DNA"/>
</dbReference>